<evidence type="ECO:0000313" key="2">
    <source>
        <dbReference type="Proteomes" id="UP000183988"/>
    </source>
</evidence>
<reference evidence="1 2" key="1">
    <citation type="submission" date="2016-11" db="EMBL/GenBank/DDBJ databases">
        <authorList>
            <person name="Jaros S."/>
            <person name="Januszkiewicz K."/>
            <person name="Wedrychowicz H."/>
        </authorList>
    </citation>
    <scope>NUCLEOTIDE SEQUENCE [LARGE SCALE GENOMIC DNA]</scope>
    <source>
        <strain evidence="1 2">IBRC-M 10683</strain>
    </source>
</reference>
<dbReference type="Proteomes" id="UP000183988">
    <property type="component" value="Unassembled WGS sequence"/>
</dbReference>
<gene>
    <name evidence="1" type="ORF">SAMN05216225_105019</name>
</gene>
<keyword evidence="2" id="KW-1185">Reference proteome</keyword>
<evidence type="ECO:0000313" key="1">
    <source>
        <dbReference type="EMBL" id="SHG68435.1"/>
    </source>
</evidence>
<dbReference type="STRING" id="930117.SAMN05216225_105019"/>
<proteinExistence type="predicted"/>
<accession>A0A1M5LTW7</accession>
<sequence>MNSFLRICSDTEKNLGRKLNQDELIFLRWVFKRFTEEQYKKNA</sequence>
<dbReference type="RefSeq" id="WP_268801944.1">
    <property type="nucleotide sequence ID" value="NZ_FQVW01000050.1"/>
</dbReference>
<organism evidence="1 2">
    <name type="scientific">Ornithinibacillus halophilus</name>
    <dbReference type="NCBI Taxonomy" id="930117"/>
    <lineage>
        <taxon>Bacteria</taxon>
        <taxon>Bacillati</taxon>
        <taxon>Bacillota</taxon>
        <taxon>Bacilli</taxon>
        <taxon>Bacillales</taxon>
        <taxon>Bacillaceae</taxon>
        <taxon>Ornithinibacillus</taxon>
    </lineage>
</organism>
<protein>
    <submittedName>
        <fullName evidence="1">Uncharacterized protein</fullName>
    </submittedName>
</protein>
<name>A0A1M5LTW7_9BACI</name>
<dbReference type="AlphaFoldDB" id="A0A1M5LTW7"/>
<dbReference type="EMBL" id="FQVW01000050">
    <property type="protein sequence ID" value="SHG68435.1"/>
    <property type="molecule type" value="Genomic_DNA"/>
</dbReference>